<reference evidence="2" key="1">
    <citation type="journal article" date="2019" name="Int. J. Syst. Evol. Microbiol.">
        <title>The Global Catalogue of Microorganisms (GCM) 10K type strain sequencing project: providing services to taxonomists for standard genome sequencing and annotation.</title>
        <authorList>
            <consortium name="The Broad Institute Genomics Platform"/>
            <consortium name="The Broad Institute Genome Sequencing Center for Infectious Disease"/>
            <person name="Wu L."/>
            <person name="Ma J."/>
        </authorList>
    </citation>
    <scope>NUCLEOTIDE SEQUENCE [LARGE SCALE GENOMIC DNA]</scope>
    <source>
        <strain evidence="2">JCM 4738</strain>
    </source>
</reference>
<organism evidence="1 2">
    <name type="scientific">Streptomyces cirratus</name>
    <dbReference type="NCBI Taxonomy" id="68187"/>
    <lineage>
        <taxon>Bacteria</taxon>
        <taxon>Bacillati</taxon>
        <taxon>Actinomycetota</taxon>
        <taxon>Actinomycetes</taxon>
        <taxon>Kitasatosporales</taxon>
        <taxon>Streptomycetaceae</taxon>
        <taxon>Streptomyces</taxon>
    </lineage>
</organism>
<evidence type="ECO:0000313" key="1">
    <source>
        <dbReference type="EMBL" id="GHB57191.1"/>
    </source>
</evidence>
<dbReference type="Gene3D" id="2.60.120.10">
    <property type="entry name" value="Jelly Rolls"/>
    <property type="match status" value="1"/>
</dbReference>
<evidence type="ECO:0008006" key="3">
    <source>
        <dbReference type="Google" id="ProtNLM"/>
    </source>
</evidence>
<evidence type="ECO:0000313" key="2">
    <source>
        <dbReference type="Proteomes" id="UP000642673"/>
    </source>
</evidence>
<dbReference type="RefSeq" id="WP_190184532.1">
    <property type="nucleotide sequence ID" value="NZ_BMVP01000004.1"/>
</dbReference>
<dbReference type="InterPro" id="IPR014710">
    <property type="entry name" value="RmlC-like_jellyroll"/>
</dbReference>
<keyword evidence="2" id="KW-1185">Reference proteome</keyword>
<protein>
    <recommendedName>
        <fullName evidence="3">Cupin domain-containing protein</fullName>
    </recommendedName>
</protein>
<gene>
    <name evidence="1" type="ORF">GCM10010347_29180</name>
</gene>
<dbReference type="InterPro" id="IPR011051">
    <property type="entry name" value="RmlC_Cupin_sf"/>
</dbReference>
<sequence length="162" mass="16881">MTTRSHLGGALTDLDAVIAEAPAGATGALWRLTEAGRVLDANLIRLPPGATIAEHREPVLDVLLVVVEGSGRLDTDDGPHGLRPHTAALLSRNTRRSLTAGPEGIAYLTVHPRRPGLGIGTPPAAEGGETACLLHRVCAECGRLASERDARYCSRCGSGLPD</sequence>
<name>A0ABQ3EZ47_9ACTN</name>
<comment type="caution">
    <text evidence="1">The sequence shown here is derived from an EMBL/GenBank/DDBJ whole genome shotgun (WGS) entry which is preliminary data.</text>
</comment>
<dbReference type="SUPFAM" id="SSF51182">
    <property type="entry name" value="RmlC-like cupins"/>
    <property type="match status" value="1"/>
</dbReference>
<dbReference type="Proteomes" id="UP000642673">
    <property type="component" value="Unassembled WGS sequence"/>
</dbReference>
<proteinExistence type="predicted"/>
<accession>A0ABQ3EZ47</accession>
<dbReference type="EMBL" id="BMVP01000004">
    <property type="protein sequence ID" value="GHB57191.1"/>
    <property type="molecule type" value="Genomic_DNA"/>
</dbReference>